<accession>A0A1E3BSF9</accession>
<comment type="caution">
    <text evidence="2">The sequence shown here is derived from an EMBL/GenBank/DDBJ whole genome shotgun (WGS) entry which is preliminary data.</text>
</comment>
<evidence type="ECO:0000313" key="3">
    <source>
        <dbReference type="Proteomes" id="UP000094569"/>
    </source>
</evidence>
<name>A0A1E3BSF9_ASPCR</name>
<dbReference type="AlphaFoldDB" id="A0A1E3BSF9"/>
<keyword evidence="3" id="KW-1185">Reference proteome</keyword>
<protein>
    <submittedName>
        <fullName evidence="2">Uncharacterized protein</fullName>
    </submittedName>
</protein>
<gene>
    <name evidence="2" type="ORF">SI65_01478</name>
</gene>
<proteinExistence type="predicted"/>
<dbReference type="Proteomes" id="UP000094569">
    <property type="component" value="Unassembled WGS sequence"/>
</dbReference>
<dbReference type="VEuPathDB" id="FungiDB:SI65_01478"/>
<feature type="compositionally biased region" description="Basic and acidic residues" evidence="1">
    <location>
        <begin position="649"/>
        <end position="658"/>
    </location>
</feature>
<reference evidence="2 3" key="1">
    <citation type="journal article" date="2016" name="BMC Genomics">
        <title>Comparative genomic and transcriptomic analyses of the Fuzhuan brick tea-fermentation fungus Aspergillus cristatus.</title>
        <authorList>
            <person name="Ge Y."/>
            <person name="Wang Y."/>
            <person name="Liu Y."/>
            <person name="Tan Y."/>
            <person name="Ren X."/>
            <person name="Zhang X."/>
            <person name="Hyde K.D."/>
            <person name="Liu Y."/>
            <person name="Liu Z."/>
        </authorList>
    </citation>
    <scope>NUCLEOTIDE SEQUENCE [LARGE SCALE GENOMIC DNA]</scope>
    <source>
        <strain evidence="2 3">GZAAS20.1005</strain>
    </source>
</reference>
<feature type="region of interest" description="Disordered" evidence="1">
    <location>
        <begin position="641"/>
        <end position="849"/>
    </location>
</feature>
<feature type="compositionally biased region" description="Gly residues" evidence="1">
    <location>
        <begin position="519"/>
        <end position="534"/>
    </location>
</feature>
<feature type="compositionally biased region" description="Polar residues" evidence="1">
    <location>
        <begin position="545"/>
        <end position="565"/>
    </location>
</feature>
<feature type="compositionally biased region" description="Low complexity" evidence="1">
    <location>
        <begin position="421"/>
        <end position="434"/>
    </location>
</feature>
<sequence>MAPVAQSDIDAESRTSGQDSPLRRQFSEPLHAPSTSKPTAQSPAPVASKDKCPDCGEFFEASNEGNGLKEHIATVHPQLARASEAHDDAADEEMAEGDEMVDDEPIDEDDDEQQQDIDEDDDVANGDEAPEHDDAMVEDLDKPSEEAGGDVDGNDHGPVPEIATATGSEVDFGAEDNIPRGKQEFLSAEMRLLNRWDIHDARSFSRNYDDTTTELEQDWDYAFKEAKPSKKRNLLQLPERPDPYKKARVDRGKFLELTPIEDFLVDLRDPETRSPEELYAITANVARALATWQDEYFAVDRLYKLSTGQYEKLAPDPRKKVEDPDVTAAKKEATLYQYKYDASKHKKGLDQDPWIQGGFRPTPTQARKAMKTAKVEPGTTPNIDGWRTLRKFGIEYVPKYQDPPPEDIPSKATRTRKAQEMEAAAAADEAARQAAAEEEEEQLQLATKRQTRGGRAALDAMDDQEFSTPTSTRGTNRGRGQRGQGRGRGRGRGGASTAPGASSETPTPDGQAPTRGRGRGTGAIRGTRGGNTRGGRGKGRAPTTPIGTPQQGSPTATPVPSSRPTSLAPGPSQLAFIEPMPNGGFVTMQPPKPFTTPELPDELDPAEMERRERARAEKIANSKNPRRTEAMLNHWARFNQAGRIRQPKRSKDEIEADRVAAAAKKAVQPPKIGGRKKKSPPVPGVNPPMANPGIAPAPAPLPPPGPAPGPAPVRALPGPPPGPGPAPSAAPTSLPAPTPSQAPPPPPPHGHPQAHPPPPASNPGFPLPAPAGHALGPGGPLAPHPPRYTTPYSPFGHIDPRGIAHFPSGPFQPPPPQPQYQTPYPPDRFFIPFGNAGLPPPGHGHRRPA</sequence>
<dbReference type="OrthoDB" id="4115400at2759"/>
<feature type="compositionally biased region" description="Pro residues" evidence="1">
    <location>
        <begin position="680"/>
        <end position="769"/>
    </location>
</feature>
<feature type="region of interest" description="Disordered" evidence="1">
    <location>
        <begin position="1"/>
        <end position="176"/>
    </location>
</feature>
<feature type="region of interest" description="Disordered" evidence="1">
    <location>
        <begin position="397"/>
        <end position="613"/>
    </location>
</feature>
<feature type="compositionally biased region" description="Pro residues" evidence="1">
    <location>
        <begin position="810"/>
        <end position="826"/>
    </location>
</feature>
<feature type="compositionally biased region" description="Acidic residues" evidence="1">
    <location>
        <begin position="89"/>
        <end position="131"/>
    </location>
</feature>
<dbReference type="STRING" id="573508.A0A1E3BSF9"/>
<evidence type="ECO:0000256" key="1">
    <source>
        <dbReference type="SAM" id="MobiDB-lite"/>
    </source>
</evidence>
<feature type="compositionally biased region" description="Basic and acidic residues" evidence="1">
    <location>
        <begin position="132"/>
        <end position="145"/>
    </location>
</feature>
<dbReference type="EMBL" id="JXNT01000001">
    <property type="protein sequence ID" value="ODM23888.1"/>
    <property type="molecule type" value="Genomic_DNA"/>
</dbReference>
<feature type="compositionally biased region" description="Polar residues" evidence="1">
    <location>
        <begin position="33"/>
        <end position="42"/>
    </location>
</feature>
<evidence type="ECO:0000313" key="2">
    <source>
        <dbReference type="EMBL" id="ODM23888.1"/>
    </source>
</evidence>
<organism evidence="2 3">
    <name type="scientific">Aspergillus cristatus</name>
    <name type="common">Chinese Fuzhuan brick tea-fermentation fungus</name>
    <name type="synonym">Eurotium cristatum</name>
    <dbReference type="NCBI Taxonomy" id="573508"/>
    <lineage>
        <taxon>Eukaryota</taxon>
        <taxon>Fungi</taxon>
        <taxon>Dikarya</taxon>
        <taxon>Ascomycota</taxon>
        <taxon>Pezizomycotina</taxon>
        <taxon>Eurotiomycetes</taxon>
        <taxon>Eurotiomycetidae</taxon>
        <taxon>Eurotiales</taxon>
        <taxon>Aspergillaceae</taxon>
        <taxon>Aspergillus</taxon>
        <taxon>Aspergillus subgen. Aspergillus</taxon>
    </lineage>
</organism>